<evidence type="ECO:0000256" key="14">
    <source>
        <dbReference type="HAMAP-Rule" id="MF_00138"/>
    </source>
</evidence>
<dbReference type="PANTHER" id="PTHR43472:SF1">
    <property type="entry name" value="PHOSPHORIBOSYLAMINE--GLYCINE LIGASE, CHLOROPLASTIC"/>
    <property type="match status" value="1"/>
</dbReference>
<feature type="domain" description="ATP-grasp" evidence="16">
    <location>
        <begin position="107"/>
        <end position="313"/>
    </location>
</feature>
<dbReference type="EC" id="6.3.4.13" evidence="4 14"/>
<keyword evidence="8 14" id="KW-0658">Purine biosynthesis</keyword>
<gene>
    <name evidence="14" type="primary">purD</name>
    <name evidence="17" type="ORF">SAMN02194393_01267</name>
</gene>
<dbReference type="InterPro" id="IPR020559">
    <property type="entry name" value="PRibGlycinamide_synth_CS"/>
</dbReference>
<proteinExistence type="inferred from homology"/>
<comment type="catalytic activity">
    <reaction evidence="14">
        <text>5-phospho-beta-D-ribosylamine + glycine + ATP = N(1)-(5-phospho-beta-D-ribosyl)glycinamide + ADP + phosphate + H(+)</text>
        <dbReference type="Rhea" id="RHEA:17453"/>
        <dbReference type="ChEBI" id="CHEBI:15378"/>
        <dbReference type="ChEBI" id="CHEBI:30616"/>
        <dbReference type="ChEBI" id="CHEBI:43474"/>
        <dbReference type="ChEBI" id="CHEBI:57305"/>
        <dbReference type="ChEBI" id="CHEBI:58681"/>
        <dbReference type="ChEBI" id="CHEBI:143788"/>
        <dbReference type="ChEBI" id="CHEBI:456216"/>
        <dbReference type="EC" id="6.3.4.13"/>
    </reaction>
</comment>
<keyword evidence="9 15" id="KW-0067">ATP-binding</keyword>
<dbReference type="GO" id="GO:0005524">
    <property type="term" value="F:ATP binding"/>
    <property type="evidence" value="ECO:0007669"/>
    <property type="project" value="UniProtKB-UniRule"/>
</dbReference>
<evidence type="ECO:0000313" key="18">
    <source>
        <dbReference type="Proteomes" id="UP000190285"/>
    </source>
</evidence>
<dbReference type="InterPro" id="IPR011761">
    <property type="entry name" value="ATP-grasp"/>
</dbReference>
<evidence type="ECO:0000256" key="4">
    <source>
        <dbReference type="ARBA" id="ARBA00013255"/>
    </source>
</evidence>
<dbReference type="GO" id="GO:0046872">
    <property type="term" value="F:metal ion binding"/>
    <property type="evidence" value="ECO:0007669"/>
    <property type="project" value="UniProtKB-KW"/>
</dbReference>
<comment type="cofactor">
    <cofactor evidence="1">
        <name>Mn(2+)</name>
        <dbReference type="ChEBI" id="CHEBI:29035"/>
    </cofactor>
</comment>
<keyword evidence="18" id="KW-1185">Reference proteome</keyword>
<evidence type="ECO:0000256" key="6">
    <source>
        <dbReference type="ARBA" id="ARBA00022723"/>
    </source>
</evidence>
<keyword evidence="7 15" id="KW-0547">Nucleotide-binding</keyword>
<dbReference type="PROSITE" id="PS50975">
    <property type="entry name" value="ATP_GRASP"/>
    <property type="match status" value="1"/>
</dbReference>
<dbReference type="InterPro" id="IPR011054">
    <property type="entry name" value="Rudment_hybrid_motif"/>
</dbReference>
<dbReference type="AlphaFoldDB" id="A0A1T5JRV3"/>
<reference evidence="17 18" key="1">
    <citation type="submission" date="2017-02" db="EMBL/GenBank/DDBJ databases">
        <authorList>
            <person name="Peterson S.W."/>
        </authorList>
    </citation>
    <scope>NUCLEOTIDE SEQUENCE [LARGE SCALE GENOMIC DNA]</scope>
    <source>
        <strain evidence="17 18">M1</strain>
    </source>
</reference>
<evidence type="ECO:0000256" key="9">
    <source>
        <dbReference type="ARBA" id="ARBA00022840"/>
    </source>
</evidence>
<dbReference type="SUPFAM" id="SSF52440">
    <property type="entry name" value="PreATP-grasp domain"/>
    <property type="match status" value="1"/>
</dbReference>
<dbReference type="GO" id="GO:0006189">
    <property type="term" value="P:'de novo' IMP biosynthetic process"/>
    <property type="evidence" value="ECO:0007669"/>
    <property type="project" value="UniProtKB-UniRule"/>
</dbReference>
<evidence type="ECO:0000256" key="10">
    <source>
        <dbReference type="ARBA" id="ARBA00023211"/>
    </source>
</evidence>
<dbReference type="Gene3D" id="3.30.1490.20">
    <property type="entry name" value="ATP-grasp fold, A domain"/>
    <property type="match status" value="1"/>
</dbReference>
<dbReference type="InterPro" id="IPR020561">
    <property type="entry name" value="PRibGlycinamid_synth_ATP-grasp"/>
</dbReference>
<dbReference type="FunFam" id="3.40.50.20:FF:000006">
    <property type="entry name" value="Phosphoribosylamine--glycine ligase, chloroplastic"/>
    <property type="match status" value="1"/>
</dbReference>
<dbReference type="SMART" id="SM01210">
    <property type="entry name" value="GARS_C"/>
    <property type="match status" value="1"/>
</dbReference>
<sequence length="419" mass="45745">MKVLVVGSGGREHTLVWKISQSPRVDKIYCAPGNAGIGSMAELVNIRAEDIEVLLGFALEKNIDLTVVGPEVPLVDGIVDRFEKEGLRVFGPNKKCSQLEGSKAFAKDFMLRHNIPTAKYKEYVNVDEAINDIGIYGFPMVIKADGLAAGKGVIIAENEVQALEALNMIMKDKKFGDAGTKVVIEEFLDGIEASILCFVDGETIVPMVSAQDYKKAFDGDKGPNTGGMGTYSPSVIYNDDIKEKVENRILSSFTKGLKDDGLDYKGIVFIGLMIKDGEPKVLEFNTRFGDPETQVILSRLETDLVDIIESILNGKLRKQEIIWSDKKAVCIVLASQGYPGKYEKGKVIKGLESIKDAVVFHAGTKLMDGNIVTNGGRVLGVVATGKNINEARNIAYKNVDKIKFEGKQYRKDIGKIALG</sequence>
<evidence type="ECO:0000256" key="12">
    <source>
        <dbReference type="ARBA" id="ARBA00042242"/>
    </source>
</evidence>
<comment type="pathway">
    <text evidence="3 14">Purine metabolism; IMP biosynthesis via de novo pathway; N(1)-(5-phospho-D-ribosyl)glycinamide from 5-phospho-alpha-D-ribose 1-diphosphate: step 2/2.</text>
</comment>
<dbReference type="SUPFAM" id="SSF51246">
    <property type="entry name" value="Rudiment single hybrid motif"/>
    <property type="match status" value="1"/>
</dbReference>
<dbReference type="InterPro" id="IPR020562">
    <property type="entry name" value="PRibGlycinamide_synth_N"/>
</dbReference>
<dbReference type="SUPFAM" id="SSF56059">
    <property type="entry name" value="Glutathione synthetase ATP-binding domain-like"/>
    <property type="match status" value="1"/>
</dbReference>
<dbReference type="InterPro" id="IPR013815">
    <property type="entry name" value="ATP_grasp_subdomain_1"/>
</dbReference>
<dbReference type="Pfam" id="PF02844">
    <property type="entry name" value="GARS_N"/>
    <property type="match status" value="1"/>
</dbReference>
<dbReference type="NCBIfam" id="TIGR00877">
    <property type="entry name" value="purD"/>
    <property type="match status" value="1"/>
</dbReference>
<evidence type="ECO:0000256" key="13">
    <source>
        <dbReference type="ARBA" id="ARBA00042864"/>
    </source>
</evidence>
<keyword evidence="5 14" id="KW-0436">Ligase</keyword>
<dbReference type="PANTHER" id="PTHR43472">
    <property type="entry name" value="PHOSPHORIBOSYLAMINE--GLYCINE LIGASE"/>
    <property type="match status" value="1"/>
</dbReference>
<protein>
    <recommendedName>
        <fullName evidence="4 14">Phosphoribosylamine--glycine ligase</fullName>
        <ecNumber evidence="4 14">6.3.4.13</ecNumber>
    </recommendedName>
    <alternativeName>
        <fullName evidence="14">GARS</fullName>
    </alternativeName>
    <alternativeName>
        <fullName evidence="12 14">Glycinamide ribonucleotide synthetase</fullName>
    </alternativeName>
    <alternativeName>
        <fullName evidence="13 14">Phosphoribosylglycinamide synthetase</fullName>
    </alternativeName>
</protein>
<comment type="similarity">
    <text evidence="11 14">Belongs to the GARS family.</text>
</comment>
<dbReference type="InterPro" id="IPR000115">
    <property type="entry name" value="PRibGlycinamide_synth"/>
</dbReference>
<dbReference type="InterPro" id="IPR020560">
    <property type="entry name" value="PRibGlycinamide_synth_C-dom"/>
</dbReference>
<evidence type="ECO:0000256" key="3">
    <source>
        <dbReference type="ARBA" id="ARBA00005174"/>
    </source>
</evidence>
<dbReference type="FunFam" id="3.90.600.10:FF:000001">
    <property type="entry name" value="Trifunctional purine biosynthetic protein adenosine-3"/>
    <property type="match status" value="1"/>
</dbReference>
<evidence type="ECO:0000256" key="11">
    <source>
        <dbReference type="ARBA" id="ARBA00038345"/>
    </source>
</evidence>
<dbReference type="GO" id="GO:0009113">
    <property type="term" value="P:purine nucleobase biosynthetic process"/>
    <property type="evidence" value="ECO:0007669"/>
    <property type="project" value="InterPro"/>
</dbReference>
<comment type="cofactor">
    <cofactor evidence="2">
        <name>Mg(2+)</name>
        <dbReference type="ChEBI" id="CHEBI:18420"/>
    </cofactor>
</comment>
<evidence type="ECO:0000256" key="15">
    <source>
        <dbReference type="PROSITE-ProRule" id="PRU00409"/>
    </source>
</evidence>
<dbReference type="InterPro" id="IPR016185">
    <property type="entry name" value="PreATP-grasp_dom_sf"/>
</dbReference>
<dbReference type="Gene3D" id="3.40.50.20">
    <property type="match status" value="1"/>
</dbReference>
<evidence type="ECO:0000256" key="1">
    <source>
        <dbReference type="ARBA" id="ARBA00001936"/>
    </source>
</evidence>
<dbReference type="Pfam" id="PF02843">
    <property type="entry name" value="GARS_C"/>
    <property type="match status" value="1"/>
</dbReference>
<dbReference type="GO" id="GO:0004637">
    <property type="term" value="F:phosphoribosylamine-glycine ligase activity"/>
    <property type="evidence" value="ECO:0007669"/>
    <property type="project" value="UniProtKB-UniRule"/>
</dbReference>
<keyword evidence="6" id="KW-0479">Metal-binding</keyword>
<evidence type="ECO:0000313" key="17">
    <source>
        <dbReference type="EMBL" id="SKC53948.1"/>
    </source>
</evidence>
<evidence type="ECO:0000256" key="5">
    <source>
        <dbReference type="ARBA" id="ARBA00022598"/>
    </source>
</evidence>
<evidence type="ECO:0000259" key="16">
    <source>
        <dbReference type="PROSITE" id="PS50975"/>
    </source>
</evidence>
<keyword evidence="10" id="KW-0464">Manganese</keyword>
<dbReference type="PROSITE" id="PS00184">
    <property type="entry name" value="GARS"/>
    <property type="match status" value="1"/>
</dbReference>
<name>A0A1T5JRV3_9FIRM</name>
<dbReference type="InterPro" id="IPR037123">
    <property type="entry name" value="PRibGlycinamide_synth_C_sf"/>
</dbReference>
<dbReference type="Gene3D" id="3.30.470.20">
    <property type="entry name" value="ATP-grasp fold, B domain"/>
    <property type="match status" value="1"/>
</dbReference>
<dbReference type="RefSeq" id="WP_079490219.1">
    <property type="nucleotide sequence ID" value="NZ_FUZT01000003.1"/>
</dbReference>
<dbReference type="OrthoDB" id="9807240at2"/>
<dbReference type="EMBL" id="FUZT01000003">
    <property type="protein sequence ID" value="SKC53948.1"/>
    <property type="molecule type" value="Genomic_DNA"/>
</dbReference>
<dbReference type="SMART" id="SM01209">
    <property type="entry name" value="GARS_A"/>
    <property type="match status" value="1"/>
</dbReference>
<dbReference type="Proteomes" id="UP000190285">
    <property type="component" value="Unassembled WGS sequence"/>
</dbReference>
<accession>A0A1T5JRV3</accession>
<dbReference type="STRING" id="36842.SAMN02194393_01267"/>
<evidence type="ECO:0000256" key="7">
    <source>
        <dbReference type="ARBA" id="ARBA00022741"/>
    </source>
</evidence>
<evidence type="ECO:0000256" key="8">
    <source>
        <dbReference type="ARBA" id="ARBA00022755"/>
    </source>
</evidence>
<organism evidence="17 18">
    <name type="scientific">Maledivibacter halophilus</name>
    <dbReference type="NCBI Taxonomy" id="36842"/>
    <lineage>
        <taxon>Bacteria</taxon>
        <taxon>Bacillati</taxon>
        <taxon>Bacillota</taxon>
        <taxon>Clostridia</taxon>
        <taxon>Peptostreptococcales</taxon>
        <taxon>Caminicellaceae</taxon>
        <taxon>Maledivibacter</taxon>
    </lineage>
</organism>
<dbReference type="Gene3D" id="3.90.600.10">
    <property type="entry name" value="Phosphoribosylglycinamide synthetase, C-terminal domain"/>
    <property type="match status" value="1"/>
</dbReference>
<dbReference type="UniPathway" id="UPA00074">
    <property type="reaction ID" value="UER00125"/>
</dbReference>
<evidence type="ECO:0000256" key="2">
    <source>
        <dbReference type="ARBA" id="ARBA00001946"/>
    </source>
</evidence>
<dbReference type="Pfam" id="PF01071">
    <property type="entry name" value="GARS_A"/>
    <property type="match status" value="1"/>
</dbReference>
<dbReference type="HAMAP" id="MF_00138">
    <property type="entry name" value="GARS"/>
    <property type="match status" value="1"/>
</dbReference>